<feature type="transmembrane region" description="Helical" evidence="1">
    <location>
        <begin position="68"/>
        <end position="89"/>
    </location>
</feature>
<keyword evidence="1" id="KW-0472">Membrane</keyword>
<organism evidence="2 3">
    <name type="scientific">Microbacterium lemovicicum</name>
    <dbReference type="NCBI Taxonomy" id="1072463"/>
    <lineage>
        <taxon>Bacteria</taxon>
        <taxon>Bacillati</taxon>
        <taxon>Actinomycetota</taxon>
        <taxon>Actinomycetes</taxon>
        <taxon>Micrococcales</taxon>
        <taxon>Microbacteriaceae</taxon>
        <taxon>Microbacterium</taxon>
    </lineage>
</organism>
<dbReference type="Gene3D" id="3.30.565.10">
    <property type="entry name" value="Histidine kinase-like ATPase, C-terminal domain"/>
    <property type="match status" value="1"/>
</dbReference>
<protein>
    <recommendedName>
        <fullName evidence="4">Histidine kinase/HSP90-like ATPase domain-containing protein</fullName>
    </recommendedName>
</protein>
<dbReference type="AlphaFoldDB" id="A0A3S9W7R8"/>
<evidence type="ECO:0000256" key="1">
    <source>
        <dbReference type="SAM" id="Phobius"/>
    </source>
</evidence>
<name>A0A3S9W7R8_9MICO</name>
<proteinExistence type="predicted"/>
<dbReference type="SUPFAM" id="SSF55874">
    <property type="entry name" value="ATPase domain of HSP90 chaperone/DNA topoisomerase II/histidine kinase"/>
    <property type="match status" value="1"/>
</dbReference>
<dbReference type="InterPro" id="IPR036890">
    <property type="entry name" value="HATPase_C_sf"/>
</dbReference>
<accession>A0A3S9W7R8</accession>
<feature type="transmembrane region" description="Helical" evidence="1">
    <location>
        <begin position="96"/>
        <end position="114"/>
    </location>
</feature>
<keyword evidence="3" id="KW-1185">Reference proteome</keyword>
<evidence type="ECO:0000313" key="2">
    <source>
        <dbReference type="EMBL" id="AZS36126.1"/>
    </source>
</evidence>
<reference evidence="2 3" key="1">
    <citation type="submission" date="2018-08" db="EMBL/GenBank/DDBJ databases">
        <title>Microbacterium lemovicicum sp. nov., a bacterium isolated from a natural uranium-rich soil.</title>
        <authorList>
            <person name="ORTET P."/>
        </authorList>
    </citation>
    <scope>NUCLEOTIDE SEQUENCE [LARGE SCALE GENOMIC DNA]</scope>
    <source>
        <strain evidence="2 3">Viu22</strain>
    </source>
</reference>
<gene>
    <name evidence="2" type="ORF">CVS47_00726</name>
</gene>
<sequence>MAIDSERAVLDEAWGHISQTRDTSVGLGSFTRQRIERIIGYAAALGSTILGGQAVAGVFGSVEEQPEWKLPLLLLTFLPLAAMIAACMFGRFVRTAAGVFAVAYVVALILWPLASTGSAPEPGGNPPWIYLFVNISTLAAVLAFPLALQLAWTIAIPLLWGLVRLIQVDFDSAFTVYLALDVSFTLMLGGVLMALGWVFRSLASNVDGTRARAVDAYADAAASAASEQERFAVAALMHDSVLAALIAVERAATPRERTLAAAMSREALTRLANAEQDSGEGSDAPRPIDSVADDIEREAGELGVQLSVARSIAPAAPPIPGRVARALALAATQGVANAVQHAGGRGLSVSVSATDTPAVVRIAVRDTGAGFDFSAVPDDRLGIRASIIARVAAIGGSTDIVSDTAGTTITLEWGHPEQ</sequence>
<evidence type="ECO:0008006" key="4">
    <source>
        <dbReference type="Google" id="ProtNLM"/>
    </source>
</evidence>
<feature type="transmembrane region" description="Helical" evidence="1">
    <location>
        <begin position="38"/>
        <end position="62"/>
    </location>
</feature>
<dbReference type="OrthoDB" id="144293at2"/>
<dbReference type="RefSeq" id="WP_127094857.1">
    <property type="nucleotide sequence ID" value="NZ_CP031423.1"/>
</dbReference>
<keyword evidence="1" id="KW-1133">Transmembrane helix</keyword>
<feature type="transmembrane region" description="Helical" evidence="1">
    <location>
        <begin position="174"/>
        <end position="199"/>
    </location>
</feature>
<dbReference type="KEGG" id="mlv:CVS47_00726"/>
<evidence type="ECO:0000313" key="3">
    <source>
        <dbReference type="Proteomes" id="UP000276888"/>
    </source>
</evidence>
<feature type="transmembrane region" description="Helical" evidence="1">
    <location>
        <begin position="129"/>
        <end position="162"/>
    </location>
</feature>
<keyword evidence="1" id="KW-0812">Transmembrane</keyword>
<dbReference type="EMBL" id="CP031423">
    <property type="protein sequence ID" value="AZS36126.1"/>
    <property type="molecule type" value="Genomic_DNA"/>
</dbReference>
<dbReference type="Proteomes" id="UP000276888">
    <property type="component" value="Chromosome"/>
</dbReference>